<name>A0A377F7D6_ECOLX</name>
<protein>
    <submittedName>
        <fullName evidence="5">N-acetylglucosamine-6-phosphate deacetylase</fullName>
        <ecNumber evidence="5">3.5.1.25</ecNumber>
    </submittedName>
</protein>
<dbReference type="EMBL" id="UGET01000006">
    <property type="protein sequence ID" value="STN25936.1"/>
    <property type="molecule type" value="Genomic_DNA"/>
</dbReference>
<accession>A0A377F7D6</accession>
<dbReference type="PANTHER" id="PTHR11113">
    <property type="entry name" value="N-ACETYLGLUCOSAMINE-6-PHOSPHATE DEACETYLASE"/>
    <property type="match status" value="1"/>
</dbReference>
<reference evidence="5 6" key="1">
    <citation type="submission" date="2018-06" db="EMBL/GenBank/DDBJ databases">
        <authorList>
            <consortium name="Pathogen Informatics"/>
            <person name="Doyle S."/>
        </authorList>
    </citation>
    <scope>NUCLEOTIDE SEQUENCE [LARGE SCALE GENOMIC DNA]</scope>
    <source>
        <strain evidence="5 6">NCTC13148</strain>
    </source>
</reference>
<sequence>MYALTQGRIFTGHEFLDDHAVVIADGLIKSVCPVAELPPEIEQRSLNGAILSPGFIDVQLNGCGGVQFNDTAEAVSVETLEIMQNANEKSGCTNYLPTLITTSDELMKQGVRVMREYLAKHPNQALGLHLEGPWLNLVKKGTHNPNFVRKPDAALVDFLCKNADVITKVTLAPEMVPAEVISKLANAGIVVSAGHSNATLKEAKAGFRAGLPLPPICTTRCRILPVVNRAWRARSSTKLTFIAVLSLMACMLITPTFVTLNA</sequence>
<dbReference type="AlphaFoldDB" id="A0A377F7D6"/>
<dbReference type="Pfam" id="PF22643">
    <property type="entry name" value="NagA_N"/>
    <property type="match status" value="1"/>
</dbReference>
<dbReference type="InterPro" id="IPR003764">
    <property type="entry name" value="GlcNAc_6-P_deAcase"/>
</dbReference>
<dbReference type="InterPro" id="IPR011059">
    <property type="entry name" value="Metal-dep_hydrolase_composite"/>
</dbReference>
<evidence type="ECO:0000313" key="5">
    <source>
        <dbReference type="EMBL" id="STN25936.1"/>
    </source>
</evidence>
<dbReference type="SUPFAM" id="SSF51338">
    <property type="entry name" value="Composite domain of metallo-dependent hydrolases"/>
    <property type="match status" value="1"/>
</dbReference>
<keyword evidence="3 5" id="KW-0378">Hydrolase</keyword>
<evidence type="ECO:0000313" key="6">
    <source>
        <dbReference type="Proteomes" id="UP000254255"/>
    </source>
</evidence>
<dbReference type="Proteomes" id="UP000254255">
    <property type="component" value="Unassembled WGS sequence"/>
</dbReference>
<evidence type="ECO:0000256" key="3">
    <source>
        <dbReference type="ARBA" id="ARBA00022801"/>
    </source>
</evidence>
<gene>
    <name evidence="5" type="primary">nagA_2</name>
    <name evidence="5" type="ORF">NCTC13148_06352</name>
</gene>
<keyword evidence="4" id="KW-1133">Transmembrane helix</keyword>
<feature type="transmembrane region" description="Helical" evidence="4">
    <location>
        <begin position="239"/>
        <end position="260"/>
    </location>
</feature>
<keyword evidence="4" id="KW-0812">Transmembrane</keyword>
<evidence type="ECO:0000256" key="4">
    <source>
        <dbReference type="SAM" id="Phobius"/>
    </source>
</evidence>
<proteinExistence type="inferred from homology"/>
<keyword evidence="2" id="KW-0479">Metal-binding</keyword>
<keyword evidence="4" id="KW-0472">Membrane</keyword>
<dbReference type="EC" id="3.5.1.25" evidence="5"/>
<dbReference type="SUPFAM" id="SSF51556">
    <property type="entry name" value="Metallo-dependent hydrolases"/>
    <property type="match status" value="1"/>
</dbReference>
<dbReference type="GO" id="GO:0008448">
    <property type="term" value="F:N-acetylglucosamine-6-phosphate deacetylase activity"/>
    <property type="evidence" value="ECO:0007669"/>
    <property type="project" value="UniProtKB-EC"/>
</dbReference>
<dbReference type="NCBIfam" id="TIGR00221">
    <property type="entry name" value="nagA"/>
    <property type="match status" value="1"/>
</dbReference>
<evidence type="ECO:0000256" key="2">
    <source>
        <dbReference type="ARBA" id="ARBA00022723"/>
    </source>
</evidence>
<comment type="similarity">
    <text evidence="1">Belongs to the metallo-dependent hydrolases superfamily. NagA family.</text>
</comment>
<dbReference type="Gene3D" id="3.20.20.140">
    <property type="entry name" value="Metal-dependent hydrolases"/>
    <property type="match status" value="1"/>
</dbReference>
<organism evidence="5 6">
    <name type="scientific">Escherichia coli</name>
    <dbReference type="NCBI Taxonomy" id="562"/>
    <lineage>
        <taxon>Bacteria</taxon>
        <taxon>Pseudomonadati</taxon>
        <taxon>Pseudomonadota</taxon>
        <taxon>Gammaproteobacteria</taxon>
        <taxon>Enterobacterales</taxon>
        <taxon>Enterobacteriaceae</taxon>
        <taxon>Escherichia</taxon>
    </lineage>
</organism>
<evidence type="ECO:0000256" key="1">
    <source>
        <dbReference type="ARBA" id="ARBA00010716"/>
    </source>
</evidence>
<dbReference type="GO" id="GO:0006046">
    <property type="term" value="P:N-acetylglucosamine catabolic process"/>
    <property type="evidence" value="ECO:0007669"/>
    <property type="project" value="TreeGrafter"/>
</dbReference>
<dbReference type="InterPro" id="IPR032466">
    <property type="entry name" value="Metal_Hydrolase"/>
</dbReference>
<dbReference type="GO" id="GO:0046872">
    <property type="term" value="F:metal ion binding"/>
    <property type="evidence" value="ECO:0007669"/>
    <property type="project" value="UniProtKB-KW"/>
</dbReference>
<dbReference type="PANTHER" id="PTHR11113:SF14">
    <property type="entry name" value="N-ACETYLGLUCOSAMINE-6-PHOSPHATE DEACETYLASE"/>
    <property type="match status" value="1"/>
</dbReference>